<dbReference type="SUPFAM" id="SSF49464">
    <property type="entry name" value="Carboxypeptidase regulatory domain-like"/>
    <property type="match status" value="1"/>
</dbReference>
<dbReference type="Gene3D" id="2.60.40.1120">
    <property type="entry name" value="Carboxypeptidase-like, regulatory domain"/>
    <property type="match status" value="1"/>
</dbReference>
<dbReference type="Pfam" id="PF13715">
    <property type="entry name" value="CarbopepD_reg_2"/>
    <property type="match status" value="1"/>
</dbReference>
<feature type="chain" id="PRO_5040142233" evidence="1">
    <location>
        <begin position="27"/>
        <end position="837"/>
    </location>
</feature>
<name>A0A9P3ZJ08_9BACT</name>
<proteinExistence type="predicted"/>
<dbReference type="Pfam" id="PF18939">
    <property type="entry name" value="DUF5686"/>
    <property type="match status" value="1"/>
</dbReference>
<dbReference type="Proteomes" id="UP000323119">
    <property type="component" value="Unassembled WGS sequence"/>
</dbReference>
<keyword evidence="2" id="KW-0378">Hydrolase</keyword>
<feature type="signal peptide" evidence="1">
    <location>
        <begin position="1"/>
        <end position="26"/>
    </location>
</feature>
<dbReference type="AlphaFoldDB" id="A0A9P3ZJ08"/>
<protein>
    <submittedName>
        <fullName evidence="2">Carboxypeptidase-like regulatory domain-containing protein</fullName>
    </submittedName>
</protein>
<gene>
    <name evidence="2" type="ORF">F2S36_10240</name>
</gene>
<dbReference type="RefSeq" id="WP_022332335.1">
    <property type="nucleotide sequence ID" value="NZ_JBDMOQ010000001.1"/>
</dbReference>
<evidence type="ECO:0000313" key="2">
    <source>
        <dbReference type="EMBL" id="KAA2560481.1"/>
    </source>
</evidence>
<keyword evidence="2" id="KW-0645">Protease</keyword>
<keyword evidence="1" id="KW-0732">Signal</keyword>
<keyword evidence="2" id="KW-0121">Carboxypeptidase</keyword>
<reference evidence="2 3" key="1">
    <citation type="journal article" date="2019" name="Nat. Med.">
        <title>A library of human gut bacterial isolates paired with longitudinal multiomics data enables mechanistic microbiome research.</title>
        <authorList>
            <person name="Poyet M."/>
            <person name="Groussin M."/>
            <person name="Gibbons S.M."/>
            <person name="Avila-Pacheco J."/>
            <person name="Jiang X."/>
            <person name="Kearney S.M."/>
            <person name="Perrotta A.R."/>
            <person name="Berdy B."/>
            <person name="Zhao S."/>
            <person name="Lieberman T.D."/>
            <person name="Swanson P.K."/>
            <person name="Smith M."/>
            <person name="Roesemann S."/>
            <person name="Alexander J.E."/>
            <person name="Rich S.A."/>
            <person name="Livny J."/>
            <person name="Vlamakis H."/>
            <person name="Clish C."/>
            <person name="Bullock K."/>
            <person name="Deik A."/>
            <person name="Scott J."/>
            <person name="Pierce K.A."/>
            <person name="Xavier R.J."/>
            <person name="Alm E.J."/>
        </authorList>
    </citation>
    <scope>NUCLEOTIDE SEQUENCE [LARGE SCALE GENOMIC DNA]</scope>
    <source>
        <strain evidence="2 3">BIOML-A204</strain>
    </source>
</reference>
<organism evidence="2 3">
    <name type="scientific">Alistipes onderdonkii</name>
    <dbReference type="NCBI Taxonomy" id="328813"/>
    <lineage>
        <taxon>Bacteria</taxon>
        <taxon>Pseudomonadati</taxon>
        <taxon>Bacteroidota</taxon>
        <taxon>Bacteroidia</taxon>
        <taxon>Bacteroidales</taxon>
        <taxon>Rikenellaceae</taxon>
        <taxon>Alistipes</taxon>
    </lineage>
</organism>
<dbReference type="GO" id="GO:0004180">
    <property type="term" value="F:carboxypeptidase activity"/>
    <property type="evidence" value="ECO:0007669"/>
    <property type="project" value="UniProtKB-KW"/>
</dbReference>
<dbReference type="EMBL" id="VVUY01000007">
    <property type="protein sequence ID" value="KAA2560481.1"/>
    <property type="molecule type" value="Genomic_DNA"/>
</dbReference>
<dbReference type="InterPro" id="IPR043741">
    <property type="entry name" value="DUF5686"/>
</dbReference>
<comment type="caution">
    <text evidence="2">The sequence shown here is derived from an EMBL/GenBank/DDBJ whole genome shotgun (WGS) entry which is preliminary data.</text>
</comment>
<evidence type="ECO:0000256" key="1">
    <source>
        <dbReference type="SAM" id="SignalP"/>
    </source>
</evidence>
<dbReference type="InterPro" id="IPR008969">
    <property type="entry name" value="CarboxyPept-like_regulatory"/>
</dbReference>
<evidence type="ECO:0000313" key="3">
    <source>
        <dbReference type="Proteomes" id="UP000323119"/>
    </source>
</evidence>
<sequence length="837" mass="94213">MHRGKITYRLLASLLAALSVCTTLSAQSTRVRGRVTDAASGAPMQFVSVVFPGTTTGITTDEEGIYTLETRDTVGRVQASMVGYATQTKPLTRGGFNQVDFALEAVEFGIGSVVITPGENPAHPILKGVVRRKPQNDPDEYERYHCATYTKMELDLTNIKPRFRNKRLQRNFGFIFEYVDTSALTGQAYLPAMISETTADFYHSKRNPSLSREIIRANRVSGVEDSFAIAQFTGQMHGNVNFYANFIDIFNVRFASPLSDGGLFYYDYFLVDSMQVDGRKTYKIRFHPKRLTSPVLDGEVNIDSASYALQSASARMPKGVNVNWIKHLRLENENRIVRDSTWFRSRDRVSAEFSVTTADSSKLTSFIGTREVVYTDVRIGEPIPAEVIRMDNNVVIGDQGPESSKDEAFWESVRPYRLSDKEKGIYSMVDSVQNVPLYRNIYTLINTVIVGYWNTKYIGIGPYYKLASFNKLEGFRMQPGFRTTTAVSRRIRLSGYAAYGTRDGMFKGGGSVELAFNRRLTRKLTVSGRHDVMQLGAGQNALTESNILSSLLSRGDSRLSMVNRGEAVYEHEWRHGISNFLGARIQKIYGNRYVPLVRPDGTVMNSVSDAAVHVGMRISKNESIYRMPFDKQYMGTKYPVLTLGFTAGIPRVLSGSYEYYRLEGGIHYKPELPPLGYSDITVQGGKIFGKVPYPLLKLHEGNGTYFYDPMAFSCMNFYEFASDTWVALFFEHHFNGILLGRIPLIKKLKWREVLVCKGVWGTLSKENDGSLAATQAPLLFPPGMTSVSDPYVEVGFGVENIFRLLRVDFIWRVTHRDPKPGQEIQNFAVNLGIKLKF</sequence>
<accession>A0A9P3ZJ08</accession>